<dbReference type="EMBL" id="JAAMPI010000313">
    <property type="protein sequence ID" value="KAF4632829.1"/>
    <property type="molecule type" value="Genomic_DNA"/>
</dbReference>
<keyword evidence="2" id="KW-0812">Transmembrane</keyword>
<evidence type="ECO:0000256" key="2">
    <source>
        <dbReference type="SAM" id="Phobius"/>
    </source>
</evidence>
<reference evidence="3 4" key="1">
    <citation type="submission" date="2020-03" db="EMBL/GenBank/DDBJ databases">
        <title>Draft Genome Sequence of Cudoniella acicularis.</title>
        <authorList>
            <person name="Buettner E."/>
            <person name="Kellner H."/>
        </authorList>
    </citation>
    <scope>NUCLEOTIDE SEQUENCE [LARGE SCALE GENOMIC DNA]</scope>
    <source>
        <strain evidence="3 4">DSM 108380</strain>
    </source>
</reference>
<sequence>MTGKFSAKDEARCHHYARFMKNLTLAQANAVFWALFFWVLFLMCIASVQHHKSICLSEKEKTLDPKKTSSRKRHRKVRAARQYYLGISGFCFTLATAGVVLECFALFNIQFCDGEDLMQLYWGFWSILQVGSLIAIGGVMLQLWIVLADVETPSWAVALGTPVLVFAALSWTIKRVCKNIWRRWTGQEVVDSDESGEGTDEEEKIGVEEWGSRAPTISGNTRFDSSENLESRRPSRVLTA</sequence>
<gene>
    <name evidence="3" type="ORF">G7Y89_g5291</name>
</gene>
<feature type="transmembrane region" description="Helical" evidence="2">
    <location>
        <begin position="154"/>
        <end position="173"/>
    </location>
</feature>
<dbReference type="OrthoDB" id="3537340at2759"/>
<keyword evidence="2" id="KW-0472">Membrane</keyword>
<evidence type="ECO:0000313" key="4">
    <source>
        <dbReference type="Proteomes" id="UP000566819"/>
    </source>
</evidence>
<comment type="caution">
    <text evidence="3">The sequence shown here is derived from an EMBL/GenBank/DDBJ whole genome shotgun (WGS) entry which is preliminary data.</text>
</comment>
<feature type="transmembrane region" description="Helical" evidence="2">
    <location>
        <begin position="30"/>
        <end position="48"/>
    </location>
</feature>
<feature type="region of interest" description="Disordered" evidence="1">
    <location>
        <begin position="191"/>
        <end position="240"/>
    </location>
</feature>
<feature type="compositionally biased region" description="Polar residues" evidence="1">
    <location>
        <begin position="215"/>
        <end position="228"/>
    </location>
</feature>
<proteinExistence type="predicted"/>
<accession>A0A8H4RQ02</accession>
<feature type="transmembrane region" description="Helical" evidence="2">
    <location>
        <begin position="83"/>
        <end position="107"/>
    </location>
</feature>
<evidence type="ECO:0000313" key="3">
    <source>
        <dbReference type="EMBL" id="KAF4632829.1"/>
    </source>
</evidence>
<protein>
    <submittedName>
        <fullName evidence="3">Uncharacterized protein</fullName>
    </submittedName>
</protein>
<keyword evidence="2" id="KW-1133">Transmembrane helix</keyword>
<dbReference type="AlphaFoldDB" id="A0A8H4RQ02"/>
<evidence type="ECO:0000256" key="1">
    <source>
        <dbReference type="SAM" id="MobiDB-lite"/>
    </source>
</evidence>
<feature type="compositionally biased region" description="Acidic residues" evidence="1">
    <location>
        <begin position="191"/>
        <end position="203"/>
    </location>
</feature>
<name>A0A8H4RQ02_9HELO</name>
<feature type="transmembrane region" description="Helical" evidence="2">
    <location>
        <begin position="127"/>
        <end position="147"/>
    </location>
</feature>
<keyword evidence="4" id="KW-1185">Reference proteome</keyword>
<organism evidence="3 4">
    <name type="scientific">Cudoniella acicularis</name>
    <dbReference type="NCBI Taxonomy" id="354080"/>
    <lineage>
        <taxon>Eukaryota</taxon>
        <taxon>Fungi</taxon>
        <taxon>Dikarya</taxon>
        <taxon>Ascomycota</taxon>
        <taxon>Pezizomycotina</taxon>
        <taxon>Leotiomycetes</taxon>
        <taxon>Helotiales</taxon>
        <taxon>Tricladiaceae</taxon>
        <taxon>Cudoniella</taxon>
    </lineage>
</organism>
<dbReference type="Proteomes" id="UP000566819">
    <property type="component" value="Unassembled WGS sequence"/>
</dbReference>